<accession>A0A059G7X5</accession>
<dbReference type="PATRIC" id="fig|1280953.3.peg.1825"/>
<keyword evidence="1" id="KW-0732">Signal</keyword>
<dbReference type="SUPFAM" id="SSF63829">
    <property type="entry name" value="Calcium-dependent phosphotriesterase"/>
    <property type="match status" value="1"/>
</dbReference>
<dbReference type="AlphaFoldDB" id="A0A059G7X5"/>
<comment type="caution">
    <text evidence="2">The sequence shown here is derived from an EMBL/GenBank/DDBJ whole genome shotgun (WGS) entry which is preliminary data.</text>
</comment>
<evidence type="ECO:0000313" key="2">
    <source>
        <dbReference type="EMBL" id="KDA02829.1"/>
    </source>
</evidence>
<reference evidence="2 3" key="1">
    <citation type="journal article" date="2014" name="Antonie Van Leeuwenhoek">
        <title>Hyphomonas beringensis sp. nov. and Hyphomonas chukchiensis sp. nov., isolated from surface seawater of the Bering Sea and Chukchi Sea.</title>
        <authorList>
            <person name="Li C."/>
            <person name="Lai Q."/>
            <person name="Li G."/>
            <person name="Dong C."/>
            <person name="Wang J."/>
            <person name="Liao Y."/>
            <person name="Shao Z."/>
        </authorList>
    </citation>
    <scope>NUCLEOTIDE SEQUENCE [LARGE SCALE GENOMIC DNA]</scope>
    <source>
        <strain evidence="2 3">SCH89</strain>
    </source>
</reference>
<name>A0A059G7X5_9PROT</name>
<dbReference type="RefSeq" id="WP_051624677.1">
    <property type="nucleotide sequence ID" value="NZ_ARYL01000011.1"/>
</dbReference>
<feature type="chain" id="PRO_5001578588" description="Lipoprotein" evidence="1">
    <location>
        <begin position="25"/>
        <end position="280"/>
    </location>
</feature>
<proteinExistence type="predicted"/>
<evidence type="ECO:0008006" key="4">
    <source>
        <dbReference type="Google" id="ProtNLM"/>
    </source>
</evidence>
<evidence type="ECO:0000313" key="3">
    <source>
        <dbReference type="Proteomes" id="UP000024942"/>
    </source>
</evidence>
<keyword evidence="3" id="KW-1185">Reference proteome</keyword>
<dbReference type="Proteomes" id="UP000024942">
    <property type="component" value="Unassembled WGS sequence"/>
</dbReference>
<dbReference type="STRING" id="1280953.HOC_09034"/>
<dbReference type="InterPro" id="IPR011042">
    <property type="entry name" value="6-blade_b-propeller_TolB-like"/>
</dbReference>
<protein>
    <recommendedName>
        <fullName evidence="4">Lipoprotein</fullName>
    </recommendedName>
</protein>
<gene>
    <name evidence="2" type="ORF">HOC_09034</name>
</gene>
<dbReference type="Gene3D" id="2.120.10.30">
    <property type="entry name" value="TolB, C-terminal domain"/>
    <property type="match status" value="1"/>
</dbReference>
<dbReference type="eggNOG" id="COG3391">
    <property type="taxonomic scope" value="Bacteria"/>
</dbReference>
<sequence length="280" mass="29415">MMRYLTLPAFALLAACATPTAEVAAVPTLEKLWVAENFAAPESVALAPDGNYLVSNVGMGEGGAKDGDGFISKISPDGKLIERYWGAKLNGPKGIVVADGKVYTADIDAVMVFDVDKGGLGEKIPVEGAAFLNDITAWQGDIYVSDSRQARIYRIRDGVASVWLEDERLAGINGVLGDGERMLVSTMTTGSLLSVTPEGAITEIASGMTNGDGIGIVPGGGYLVSSWSGQIHYVGEDGAVTKLLDTSEEGIQQSDLTEFGDVVIVPNWTPGTVTAWKVVR</sequence>
<dbReference type="OrthoDB" id="7675395at2"/>
<organism evidence="2 3">
    <name type="scientific">Hyphomonas oceanitis SCH89</name>
    <dbReference type="NCBI Taxonomy" id="1280953"/>
    <lineage>
        <taxon>Bacteria</taxon>
        <taxon>Pseudomonadati</taxon>
        <taxon>Pseudomonadota</taxon>
        <taxon>Alphaproteobacteria</taxon>
        <taxon>Hyphomonadales</taxon>
        <taxon>Hyphomonadaceae</taxon>
        <taxon>Hyphomonas</taxon>
    </lineage>
</organism>
<feature type="signal peptide" evidence="1">
    <location>
        <begin position="1"/>
        <end position="24"/>
    </location>
</feature>
<dbReference type="EMBL" id="ARYL01000011">
    <property type="protein sequence ID" value="KDA02829.1"/>
    <property type="molecule type" value="Genomic_DNA"/>
</dbReference>
<dbReference type="PROSITE" id="PS51257">
    <property type="entry name" value="PROKAR_LIPOPROTEIN"/>
    <property type="match status" value="1"/>
</dbReference>
<evidence type="ECO:0000256" key="1">
    <source>
        <dbReference type="SAM" id="SignalP"/>
    </source>
</evidence>